<dbReference type="PROSITE" id="PS50219">
    <property type="entry name" value="CNH"/>
    <property type="match status" value="1"/>
</dbReference>
<dbReference type="Pfam" id="PF10367">
    <property type="entry name" value="zf-Vps39_C"/>
    <property type="match status" value="1"/>
</dbReference>
<dbReference type="Proteomes" id="UP000807353">
    <property type="component" value="Unassembled WGS sequence"/>
</dbReference>
<evidence type="ECO:0000313" key="6">
    <source>
        <dbReference type="EMBL" id="KAF9468180.1"/>
    </source>
</evidence>
<feature type="domain" description="CNH" evidence="5">
    <location>
        <begin position="15"/>
        <end position="330"/>
    </location>
</feature>
<sequence length="983" mass="109320">MAPFLSPNVLISGFKEKIDALVVQGDRLYIGTSIGNLHIYSIDNSAEDGEDSIKLVEVKKGLTRRPIEQLGFIKDINSLVVLSEATVTLYPLPVLSPPTPLVKAKAAFSFAVHTSIQQIAPETRPEYSLGADPPKAKTIPTLVTQLLVGCRRKVVIYSWKDGEAQDVKECALPHSARSISFLNEDAVCFAYSPTDYSMFSTSTMTATEISTPLPITTSATAMGALSGLTGYMTLGLGAKAKPAVVRISDSEVLIAKDNEGTFVGTDGKLSRPASIEWPALPEELAFVKPYIFAILPPGSVPSPPMAINSSSTTIATQPQPSFISTTVIQIRSSLASSAVQTIPFPFNPSTSTAILPTGAAPSNATIRLLTSSPTAKSPLLLVTTPSDRNTAAAEGSTIWQIDMKPWTEQIDELVKDGQYADALALLDTVDEAVLSDKDARQMRIRALNAVSEFCHSEFDSAIDTFIELDLNPAKVVALYPDSVAGRLSVSHEKWIPLYGGPDSLTVESPWNTNDVLHRSVETLVRYLSDRRPKLGAALEAVHITPQHQSHEIAPLSETSIEELFALPNAPLPALTPEQLLRFAQIVDTALYKAYLIIRPGLLGSLCRVPNWCEVSEVEEDLRSRQKYAELRDLYNGKKMHAQALSLLKELSQHESDIEDKILPSIQYLQKLGPEHLQQIFNASRWIFDTDADMAFDIFTSEDVELPREDVANYLEEINPKICARYLEYLIEDRHEDLPSFHDRLAELYLSMTLTAKKRNDEGTLKDTYSKLLQFIDTNQVYHVDRLYGHLSSTDLFEARAILLGRLSRHDQALELYVYRMHDYLKAEEYCKRVYQPDTETKAVFLTLLRIYLRPTVNVTADLLRPALDLISRHNPRLDSVEALQLLPPLVTAQDIRGFLIEALRAPIFDTAVIRQISKARNDHLAQKLMVLQSRRVKVTDSRICPQCHKRIGNSVISVHTPRGEVTHYQCRESFARQLNEVRQ</sequence>
<dbReference type="Pfam" id="PF10366">
    <property type="entry name" value="Vps39_1"/>
    <property type="match status" value="1"/>
</dbReference>
<dbReference type="PANTHER" id="PTHR12894">
    <property type="entry name" value="CNH DOMAIN CONTAINING"/>
    <property type="match status" value="1"/>
</dbReference>
<evidence type="ECO:0000256" key="3">
    <source>
        <dbReference type="ARBA" id="ARBA00038201"/>
    </source>
</evidence>
<dbReference type="GO" id="GO:0006914">
    <property type="term" value="P:autophagy"/>
    <property type="evidence" value="ECO:0007669"/>
    <property type="project" value="TreeGrafter"/>
</dbReference>
<dbReference type="GO" id="GO:0034058">
    <property type="term" value="P:endosomal vesicle fusion"/>
    <property type="evidence" value="ECO:0007669"/>
    <property type="project" value="TreeGrafter"/>
</dbReference>
<evidence type="ECO:0000256" key="2">
    <source>
        <dbReference type="ARBA" id="ARBA00023136"/>
    </source>
</evidence>
<evidence type="ECO:0000259" key="5">
    <source>
        <dbReference type="PROSITE" id="PS50219"/>
    </source>
</evidence>
<dbReference type="OrthoDB" id="5325112at2759"/>
<evidence type="ECO:0000256" key="1">
    <source>
        <dbReference type="ARBA" id="ARBA00004184"/>
    </source>
</evidence>
<dbReference type="EMBL" id="MU150234">
    <property type="protein sequence ID" value="KAF9468180.1"/>
    <property type="molecule type" value="Genomic_DNA"/>
</dbReference>
<proteinExistence type="inferred from homology"/>
<evidence type="ECO:0000256" key="4">
    <source>
        <dbReference type="PROSITE-ProRule" id="PRU01006"/>
    </source>
</evidence>
<dbReference type="GO" id="GO:0006886">
    <property type="term" value="P:intracellular protein transport"/>
    <property type="evidence" value="ECO:0007669"/>
    <property type="project" value="UniProtKB-UniRule"/>
</dbReference>
<dbReference type="InterPro" id="IPR000547">
    <property type="entry name" value="Clathrin_H-chain/VPS_repeat"/>
</dbReference>
<organism evidence="6 7">
    <name type="scientific">Collybia nuda</name>
    <dbReference type="NCBI Taxonomy" id="64659"/>
    <lineage>
        <taxon>Eukaryota</taxon>
        <taxon>Fungi</taxon>
        <taxon>Dikarya</taxon>
        <taxon>Basidiomycota</taxon>
        <taxon>Agaricomycotina</taxon>
        <taxon>Agaricomycetes</taxon>
        <taxon>Agaricomycetidae</taxon>
        <taxon>Agaricales</taxon>
        <taxon>Tricholomatineae</taxon>
        <taxon>Clitocybaceae</taxon>
        <taxon>Collybia</taxon>
    </lineage>
</organism>
<dbReference type="PROSITE" id="PS50236">
    <property type="entry name" value="CHCR"/>
    <property type="match status" value="1"/>
</dbReference>
<name>A0A9P5YGE4_9AGAR</name>
<keyword evidence="2" id="KW-0472">Membrane</keyword>
<comment type="subcellular location">
    <subcellularLocation>
        <location evidence="1">Endomembrane system</location>
        <topology evidence="1">Peripheral membrane protein</topology>
    </subcellularLocation>
</comment>
<comment type="caution">
    <text evidence="6">The sequence shown here is derived from an EMBL/GenBank/DDBJ whole genome shotgun (WGS) entry which is preliminary data.</text>
</comment>
<dbReference type="Pfam" id="PF00780">
    <property type="entry name" value="CNH"/>
    <property type="match status" value="1"/>
</dbReference>
<dbReference type="GO" id="GO:0000329">
    <property type="term" value="C:fungal-type vacuole membrane"/>
    <property type="evidence" value="ECO:0007669"/>
    <property type="project" value="TreeGrafter"/>
</dbReference>
<dbReference type="InterPro" id="IPR001180">
    <property type="entry name" value="CNH_dom"/>
</dbReference>
<evidence type="ECO:0000313" key="7">
    <source>
        <dbReference type="Proteomes" id="UP000807353"/>
    </source>
</evidence>
<dbReference type="PANTHER" id="PTHR12894:SF49">
    <property type="entry name" value="VAM6_VPS39-LIKE PROTEIN"/>
    <property type="match status" value="1"/>
</dbReference>
<comment type="similarity">
    <text evidence="3">Belongs to the VAM6/VPS39 family.</text>
</comment>
<accession>A0A9P5YGE4</accession>
<dbReference type="AlphaFoldDB" id="A0A9P5YGE4"/>
<dbReference type="InterPro" id="IPR032914">
    <property type="entry name" value="Vam6/VPS39/TRAP1"/>
</dbReference>
<protein>
    <submittedName>
        <fullName evidence="6">Vacuolar sorting protein 39 domain 1-domain-containing protein</fullName>
    </submittedName>
</protein>
<gene>
    <name evidence="6" type="ORF">BDZ94DRAFT_1247381</name>
</gene>
<feature type="repeat" description="CHCR" evidence="4">
    <location>
        <begin position="697"/>
        <end position="856"/>
    </location>
</feature>
<keyword evidence="7" id="KW-1185">Reference proteome</keyword>
<dbReference type="InterPro" id="IPR019452">
    <property type="entry name" value="VPS39/TGF_beta_rcpt-assoc_1"/>
</dbReference>
<dbReference type="GO" id="GO:0012505">
    <property type="term" value="C:endomembrane system"/>
    <property type="evidence" value="ECO:0007669"/>
    <property type="project" value="UniProtKB-SubCell"/>
</dbReference>
<reference evidence="6" key="1">
    <citation type="submission" date="2020-11" db="EMBL/GenBank/DDBJ databases">
        <authorList>
            <consortium name="DOE Joint Genome Institute"/>
            <person name="Ahrendt S."/>
            <person name="Riley R."/>
            <person name="Andreopoulos W."/>
            <person name="Labutti K."/>
            <person name="Pangilinan J."/>
            <person name="Ruiz-Duenas F.J."/>
            <person name="Barrasa J.M."/>
            <person name="Sanchez-Garcia M."/>
            <person name="Camarero S."/>
            <person name="Miyauchi S."/>
            <person name="Serrano A."/>
            <person name="Linde D."/>
            <person name="Babiker R."/>
            <person name="Drula E."/>
            <person name="Ayuso-Fernandez I."/>
            <person name="Pacheco R."/>
            <person name="Padilla G."/>
            <person name="Ferreira P."/>
            <person name="Barriuso J."/>
            <person name="Kellner H."/>
            <person name="Castanera R."/>
            <person name="Alfaro M."/>
            <person name="Ramirez L."/>
            <person name="Pisabarro A.G."/>
            <person name="Kuo A."/>
            <person name="Tritt A."/>
            <person name="Lipzen A."/>
            <person name="He G."/>
            <person name="Yan M."/>
            <person name="Ng V."/>
            <person name="Cullen D."/>
            <person name="Martin F."/>
            <person name="Rosso M.-N."/>
            <person name="Henrissat B."/>
            <person name="Hibbett D."/>
            <person name="Martinez A.T."/>
            <person name="Grigoriev I.V."/>
        </authorList>
    </citation>
    <scope>NUCLEOTIDE SEQUENCE</scope>
    <source>
        <strain evidence="6">CBS 247.69</strain>
    </source>
</reference>
<dbReference type="InterPro" id="IPR019453">
    <property type="entry name" value="VPS39/TGFA1_Znf"/>
</dbReference>